<dbReference type="EMBL" id="JAIUJR010000002">
    <property type="protein sequence ID" value="MCA0131930.1"/>
    <property type="molecule type" value="Genomic_DNA"/>
</dbReference>
<feature type="signal peptide" evidence="1">
    <location>
        <begin position="1"/>
        <end position="20"/>
    </location>
</feature>
<dbReference type="SUPFAM" id="SSF51126">
    <property type="entry name" value="Pectin lyase-like"/>
    <property type="match status" value="1"/>
</dbReference>
<keyword evidence="3" id="KW-1185">Reference proteome</keyword>
<accession>A0ABS7XPJ9</accession>
<evidence type="ECO:0000256" key="1">
    <source>
        <dbReference type="SAM" id="SignalP"/>
    </source>
</evidence>
<proteinExistence type="predicted"/>
<dbReference type="Gene3D" id="2.160.20.10">
    <property type="entry name" value="Single-stranded right-handed beta-helix, Pectin lyase-like"/>
    <property type="match status" value="1"/>
</dbReference>
<dbReference type="RefSeq" id="WP_224526698.1">
    <property type="nucleotide sequence ID" value="NZ_JAIUJR010000002.1"/>
</dbReference>
<evidence type="ECO:0000313" key="3">
    <source>
        <dbReference type="Proteomes" id="UP001198901"/>
    </source>
</evidence>
<protein>
    <submittedName>
        <fullName evidence="2">Uncharacterized protein</fullName>
    </submittedName>
</protein>
<sequence length="345" mass="36850">MKKITTLSLLFLFTILFINAQTTITVDNTVGADANYSDLQAAINAASAGDIIYIHASEINYGNIQIDKSINLIGYAHSDIDKNTFIDDIIFLDNSSDTRVTGLNIDDVAFNNSSLLDNIIFENNYFGGSNSSGSGVSANNGLVNNLIFRGNVIDFIGTTSASTTANNFNNIIVSNNIVTGNINIRLHETAIIENNIFIDFAGASNRSVSTGNLEVEDSIFYIASSGNPADLNNEGVIYNNCLTYNSISGVLPLNGSNNINDTDPLFVNVSNPVFDPLFDYSLQAGSPALMMGTDNDDIGLYSTNTNFTFNNFGFTAGIPIVTITAITSQIAPGGTLEVTIQSNSN</sequence>
<dbReference type="InterPro" id="IPR012334">
    <property type="entry name" value="Pectin_lyas_fold"/>
</dbReference>
<keyword evidence="1" id="KW-0732">Signal</keyword>
<feature type="chain" id="PRO_5045290885" evidence="1">
    <location>
        <begin position="21"/>
        <end position="345"/>
    </location>
</feature>
<reference evidence="3" key="1">
    <citation type="submission" date="2023-07" db="EMBL/GenBank/DDBJ databases">
        <authorList>
            <person name="Yue Y."/>
        </authorList>
    </citation>
    <scope>NUCLEOTIDE SEQUENCE [LARGE SCALE GENOMIC DNA]</scope>
    <source>
        <strain evidence="3">D23</strain>
    </source>
</reference>
<name>A0ABS7XPJ9_9FLAO</name>
<evidence type="ECO:0000313" key="2">
    <source>
        <dbReference type="EMBL" id="MCA0131930.1"/>
    </source>
</evidence>
<gene>
    <name evidence="2" type="ORF">LBU54_04995</name>
</gene>
<organism evidence="2 3">
    <name type="scientific">Winogradskyella alexanderae</name>
    <dbReference type="NCBI Taxonomy" id="2877123"/>
    <lineage>
        <taxon>Bacteria</taxon>
        <taxon>Pseudomonadati</taxon>
        <taxon>Bacteroidota</taxon>
        <taxon>Flavobacteriia</taxon>
        <taxon>Flavobacteriales</taxon>
        <taxon>Flavobacteriaceae</taxon>
        <taxon>Winogradskyella</taxon>
    </lineage>
</organism>
<comment type="caution">
    <text evidence="2">The sequence shown here is derived from an EMBL/GenBank/DDBJ whole genome shotgun (WGS) entry which is preliminary data.</text>
</comment>
<dbReference type="Proteomes" id="UP001198901">
    <property type="component" value="Unassembled WGS sequence"/>
</dbReference>
<dbReference type="InterPro" id="IPR011050">
    <property type="entry name" value="Pectin_lyase_fold/virulence"/>
</dbReference>